<dbReference type="PROSITE" id="PS00411">
    <property type="entry name" value="KINESIN_MOTOR_1"/>
    <property type="match status" value="1"/>
</dbReference>
<accession>A0A834FD13</accession>
<feature type="region of interest" description="Disordered" evidence="9">
    <location>
        <begin position="650"/>
        <end position="725"/>
    </location>
</feature>
<dbReference type="InterPro" id="IPR027640">
    <property type="entry name" value="Kinesin-like_fam"/>
</dbReference>
<dbReference type="InterPro" id="IPR027417">
    <property type="entry name" value="P-loop_NTPase"/>
</dbReference>
<keyword evidence="7" id="KW-0505">Motor protein</keyword>
<dbReference type="SMART" id="SM00129">
    <property type="entry name" value="KISc"/>
    <property type="match status" value="1"/>
</dbReference>
<feature type="compositionally biased region" description="Low complexity" evidence="9">
    <location>
        <begin position="578"/>
        <end position="590"/>
    </location>
</feature>
<dbReference type="GO" id="GO:0007052">
    <property type="term" value="P:mitotic spindle organization"/>
    <property type="evidence" value="ECO:0007669"/>
    <property type="project" value="TreeGrafter"/>
</dbReference>
<dbReference type="PROSITE" id="PS50067">
    <property type="entry name" value="KINESIN_MOTOR_2"/>
    <property type="match status" value="1"/>
</dbReference>
<feature type="region of interest" description="Disordered" evidence="9">
    <location>
        <begin position="386"/>
        <end position="418"/>
    </location>
</feature>
<dbReference type="EMBL" id="WKFB01000253">
    <property type="protein sequence ID" value="KAF6729689.1"/>
    <property type="molecule type" value="Genomic_DNA"/>
</dbReference>
<keyword evidence="3 7" id="KW-0547">Nucleotide-binding</keyword>
<feature type="domain" description="Kinesin motor" evidence="10">
    <location>
        <begin position="5"/>
        <end position="340"/>
    </location>
</feature>
<feature type="compositionally biased region" description="Basic and acidic residues" evidence="9">
    <location>
        <begin position="1232"/>
        <end position="1241"/>
    </location>
</feature>
<feature type="region of interest" description="Disordered" evidence="9">
    <location>
        <begin position="1198"/>
        <end position="1267"/>
    </location>
</feature>
<dbReference type="GO" id="GO:0051231">
    <property type="term" value="P:spindle elongation"/>
    <property type="evidence" value="ECO:0007669"/>
    <property type="project" value="TreeGrafter"/>
</dbReference>
<feature type="compositionally biased region" description="Polar residues" evidence="9">
    <location>
        <begin position="672"/>
        <end position="694"/>
    </location>
</feature>
<feature type="region of interest" description="Disordered" evidence="9">
    <location>
        <begin position="461"/>
        <end position="489"/>
    </location>
</feature>
<sequence length="1315" mass="149850">MTEECVCVAVRVRPLLAREVLNRHQVCVRVVPGSAQVMLGSDRLFSFDHAFGPTSSQDEVFESCVQPLVESCVQGFNATVFCYGQTGSGKTFTLGGGQQDEDGGIVDRVVQEVFRLLQEKKKNNEGLDTRVRVSYVELYREELRDLLELQNIHKELHIREDERGNTVVVGVKEMVVTSTEELLSIVETGNALRHTGPTVMNEHSSRSHTILTLHIDICCRGSSTSPTNYSQSSKLRLVDLAGSERSGKTGNTGTRLKETAHINTGLLALGNVIRALTDSRRGNSCTNTYIPYRDAKITRLLRDSLGGTAHTLMVACVSPSHHYVAETLNVLQFASKARHIRNCPGATTPQSESKFCHTAWHPDEAQLEELKYEVQTLRGLLEEKERDVKVDKQKTQDKEKNNFKESSQTQIPEPDNPDEGTMYYLLALEAADMLPELYSISLSLSFRQRLQDWQERFKAASQQCQTDDGDRPLRAKEEKAEEEQTEQPHKNMIKLRKELYKYKGLLHTKEQLIQERDVKLIEMQQKVEQLLQENRVHQMTSEEEKERSRIKTEQLVNMEVLMNQLRSNSMTHLGGVSGAPAEEQSPASSAKRPHSVPLVRHSCFYRPPRKIHSSPPTYSLERVMAAFKMRGQLLLAEVEERDEVYCPFVKQQAGGRGGDEERKEEEEEEDNGSLTGRNRVSHSLNRTWTTSQRKTALKEKSSVRAQRNDGDPDTQLSPTAKDIVEGEFIKSNTRNARRAGATERRIHDLSVSMRMKEELIRELQKTEKGALAARRHVQHSGEGREVDVLARLSMQNQQVCSEVYQSLQHMGLQRAQLQSSLRETSNRNKEVQQNGEKGAKVLTIYTNDQKRESNQMLQEISWLEEEEEQVLQKRVEMQELEEELRRREEVLQQRETCLQQKRSLETKILRSSQSLSQDLLRVSLRLECVEEQLQSSSFTREGGGDTIEELVKERDMLKKKRDVLDAQLRDNRGLSVEEEYSLLQLEEAIEALDAALEFKNKSIQSRRDHLPQSSEPAQLCSVVRKLKKLSAAEAVELLILYFHKVVSLREAERRLRLRCEELELHAGEQEVALRQKEAGIQRLVLDAERRLIEQQKEHQSNLQELLQKLNECYRGETPPATQDRLQFLEKELFFYKSSSRQLKKKLKEFFVDGQAANTQPSSSQEHRKIQLTQMQKNDLKPPNYLDKVQSGAHVTTTHTKINSDSGMHRGSDPNRSAHQAEVYTKTPFSSSDCKDLPKPKTTDQIPTGSKVSSAKGQSDETSKLTPVRLCRRELRQICTADSRLSGAATRGNQSVSSSTESMLEDSIEMLRKTHR</sequence>
<dbReference type="PRINTS" id="PR00380">
    <property type="entry name" value="KINESINHEAVY"/>
</dbReference>
<protein>
    <submittedName>
        <fullName evidence="11">Kinesin-like protein KIF27</fullName>
    </submittedName>
</protein>
<feature type="coiled-coil region" evidence="8">
    <location>
        <begin position="947"/>
        <end position="1002"/>
    </location>
</feature>
<evidence type="ECO:0000256" key="6">
    <source>
        <dbReference type="ARBA" id="ARBA00023212"/>
    </source>
</evidence>
<feature type="compositionally biased region" description="Basic and acidic residues" evidence="9">
    <location>
        <begin position="386"/>
        <end position="403"/>
    </location>
</feature>
<keyword evidence="5 8" id="KW-0175">Coiled coil</keyword>
<keyword evidence="2" id="KW-0963">Cytoplasm</keyword>
<gene>
    <name evidence="11" type="ORF">FQA47_009467</name>
</gene>
<keyword evidence="4 7" id="KW-0067">ATP-binding</keyword>
<dbReference type="GO" id="GO:0005875">
    <property type="term" value="C:microtubule associated complex"/>
    <property type="evidence" value="ECO:0007669"/>
    <property type="project" value="TreeGrafter"/>
</dbReference>
<feature type="region of interest" description="Disordered" evidence="9">
    <location>
        <begin position="570"/>
        <end position="595"/>
    </location>
</feature>
<feature type="region of interest" description="Disordered" evidence="9">
    <location>
        <begin position="1284"/>
        <end position="1315"/>
    </location>
</feature>
<organism evidence="11 12">
    <name type="scientific">Oryzias melastigma</name>
    <name type="common">Marine medaka</name>
    <dbReference type="NCBI Taxonomy" id="30732"/>
    <lineage>
        <taxon>Eukaryota</taxon>
        <taxon>Metazoa</taxon>
        <taxon>Chordata</taxon>
        <taxon>Craniata</taxon>
        <taxon>Vertebrata</taxon>
        <taxon>Euteleostomi</taxon>
        <taxon>Actinopterygii</taxon>
        <taxon>Neopterygii</taxon>
        <taxon>Teleostei</taxon>
        <taxon>Neoteleostei</taxon>
        <taxon>Acanthomorphata</taxon>
        <taxon>Ovalentaria</taxon>
        <taxon>Atherinomorphae</taxon>
        <taxon>Beloniformes</taxon>
        <taxon>Adrianichthyidae</taxon>
        <taxon>Oryziinae</taxon>
        <taxon>Oryzias</taxon>
    </lineage>
</organism>
<dbReference type="Gene3D" id="3.40.850.10">
    <property type="entry name" value="Kinesin motor domain"/>
    <property type="match status" value="1"/>
</dbReference>
<dbReference type="InterPro" id="IPR036961">
    <property type="entry name" value="Kinesin_motor_dom_sf"/>
</dbReference>
<evidence type="ECO:0000256" key="1">
    <source>
        <dbReference type="ARBA" id="ARBA00004245"/>
    </source>
</evidence>
<evidence type="ECO:0000259" key="10">
    <source>
        <dbReference type="PROSITE" id="PS50067"/>
    </source>
</evidence>
<feature type="binding site" evidence="7">
    <location>
        <begin position="84"/>
        <end position="91"/>
    </location>
    <ligand>
        <name>ATP</name>
        <dbReference type="ChEBI" id="CHEBI:30616"/>
    </ligand>
</feature>
<dbReference type="PANTHER" id="PTHR47969:SF15">
    <property type="entry name" value="CHROMOSOME-ASSOCIATED KINESIN KIF4A-RELATED"/>
    <property type="match status" value="1"/>
</dbReference>
<evidence type="ECO:0000256" key="7">
    <source>
        <dbReference type="PROSITE-ProRule" id="PRU00283"/>
    </source>
</evidence>
<dbReference type="GO" id="GO:0007018">
    <property type="term" value="P:microtubule-based movement"/>
    <property type="evidence" value="ECO:0007669"/>
    <property type="project" value="InterPro"/>
</dbReference>
<evidence type="ECO:0000313" key="12">
    <source>
        <dbReference type="Proteomes" id="UP000646548"/>
    </source>
</evidence>
<dbReference type="GO" id="GO:0005524">
    <property type="term" value="F:ATP binding"/>
    <property type="evidence" value="ECO:0007669"/>
    <property type="project" value="UniProtKB-UniRule"/>
</dbReference>
<feature type="compositionally biased region" description="Acidic residues" evidence="9">
    <location>
        <begin position="662"/>
        <end position="671"/>
    </location>
</feature>
<comment type="subcellular location">
    <subcellularLocation>
        <location evidence="1">Cytoplasm</location>
        <location evidence="1">Cytoskeleton</location>
    </subcellularLocation>
</comment>
<dbReference type="InterPro" id="IPR019821">
    <property type="entry name" value="Kinesin_motor_CS"/>
</dbReference>
<dbReference type="GO" id="GO:0008017">
    <property type="term" value="F:microtubule binding"/>
    <property type="evidence" value="ECO:0007669"/>
    <property type="project" value="InterPro"/>
</dbReference>
<dbReference type="Proteomes" id="UP000646548">
    <property type="component" value="Unassembled WGS sequence"/>
</dbReference>
<feature type="compositionally biased region" description="Basic and acidic residues" evidence="9">
    <location>
        <begin position="468"/>
        <end position="479"/>
    </location>
</feature>
<comment type="caution">
    <text evidence="11">The sequence shown here is derived from an EMBL/GenBank/DDBJ whole genome shotgun (WGS) entry which is preliminary data.</text>
</comment>
<dbReference type="PANTHER" id="PTHR47969">
    <property type="entry name" value="CHROMOSOME-ASSOCIATED KINESIN KIF4A-RELATED"/>
    <property type="match status" value="1"/>
</dbReference>
<evidence type="ECO:0000256" key="2">
    <source>
        <dbReference type="ARBA" id="ARBA00022490"/>
    </source>
</evidence>
<feature type="compositionally biased region" description="Polar residues" evidence="9">
    <location>
        <begin position="1242"/>
        <end position="1256"/>
    </location>
</feature>
<feature type="compositionally biased region" description="Basic and acidic residues" evidence="9">
    <location>
        <begin position="696"/>
        <end position="710"/>
    </location>
</feature>
<feature type="coiled-coil region" evidence="8">
    <location>
        <begin position="513"/>
        <end position="540"/>
    </location>
</feature>
<dbReference type="Pfam" id="PF00225">
    <property type="entry name" value="Kinesin"/>
    <property type="match status" value="1"/>
</dbReference>
<comment type="similarity">
    <text evidence="7">Belongs to the TRAFAC class myosin-kinesin ATPase superfamily. Kinesin family.</text>
</comment>
<evidence type="ECO:0000256" key="9">
    <source>
        <dbReference type="SAM" id="MobiDB-lite"/>
    </source>
</evidence>
<reference evidence="11" key="1">
    <citation type="journal article" name="BMC Genomics">
        <title>Long-read sequencing and de novo genome assembly of marine medaka (Oryzias melastigma).</title>
        <authorList>
            <person name="Liang P."/>
            <person name="Saqib H.S.A."/>
            <person name="Ni X."/>
            <person name="Shen Y."/>
        </authorList>
    </citation>
    <scope>NUCLEOTIDE SEQUENCE</scope>
    <source>
        <strain evidence="11">Bigg-433</strain>
    </source>
</reference>
<dbReference type="GO" id="GO:0003777">
    <property type="term" value="F:microtubule motor activity"/>
    <property type="evidence" value="ECO:0007669"/>
    <property type="project" value="InterPro"/>
</dbReference>
<proteinExistence type="inferred from homology"/>
<evidence type="ECO:0000256" key="3">
    <source>
        <dbReference type="ARBA" id="ARBA00022741"/>
    </source>
</evidence>
<name>A0A834FD13_ORYME</name>
<evidence type="ECO:0000256" key="4">
    <source>
        <dbReference type="ARBA" id="ARBA00022840"/>
    </source>
</evidence>
<dbReference type="InterPro" id="IPR001752">
    <property type="entry name" value="Kinesin_motor_dom"/>
</dbReference>
<dbReference type="SUPFAM" id="SSF52540">
    <property type="entry name" value="P-loop containing nucleoside triphosphate hydrolases"/>
    <property type="match status" value="1"/>
</dbReference>
<evidence type="ECO:0000256" key="8">
    <source>
        <dbReference type="SAM" id="Coils"/>
    </source>
</evidence>
<evidence type="ECO:0000313" key="11">
    <source>
        <dbReference type="EMBL" id="KAF6729689.1"/>
    </source>
</evidence>
<feature type="coiled-coil region" evidence="8">
    <location>
        <begin position="863"/>
        <end position="907"/>
    </location>
</feature>
<feature type="compositionally biased region" description="Polar residues" evidence="9">
    <location>
        <begin position="1290"/>
        <end position="1301"/>
    </location>
</feature>
<evidence type="ECO:0000256" key="5">
    <source>
        <dbReference type="ARBA" id="ARBA00023054"/>
    </source>
</evidence>
<keyword evidence="6" id="KW-0206">Cytoskeleton</keyword>